<evidence type="ECO:0000256" key="3">
    <source>
        <dbReference type="ARBA" id="ARBA00022473"/>
    </source>
</evidence>
<dbReference type="GO" id="GO:0005102">
    <property type="term" value="F:signaling receptor binding"/>
    <property type="evidence" value="ECO:0007669"/>
    <property type="project" value="InterPro"/>
</dbReference>
<name>A0A060WP51_ONCMY</name>
<evidence type="ECO:0000256" key="10">
    <source>
        <dbReference type="SAM" id="MobiDB-lite"/>
    </source>
</evidence>
<keyword evidence="6 9" id="KW-0879">Wnt signaling pathway</keyword>
<proteinExistence type="inferred from homology"/>
<keyword evidence="4" id="KW-0964">Secreted</keyword>
<evidence type="ECO:0000256" key="4">
    <source>
        <dbReference type="ARBA" id="ARBA00022525"/>
    </source>
</evidence>
<evidence type="ECO:0000313" key="12">
    <source>
        <dbReference type="Proteomes" id="UP000193380"/>
    </source>
</evidence>
<keyword evidence="3 9" id="KW-0217">Developmental protein</keyword>
<dbReference type="STRING" id="8022.A0A060WP51"/>
<evidence type="ECO:0000256" key="8">
    <source>
        <dbReference type="ARBA" id="ARBA00023288"/>
    </source>
</evidence>
<dbReference type="GO" id="GO:0005576">
    <property type="term" value="C:extracellular region"/>
    <property type="evidence" value="ECO:0007669"/>
    <property type="project" value="InterPro"/>
</dbReference>
<dbReference type="EMBL" id="FR904642">
    <property type="protein sequence ID" value="CDQ68797.1"/>
    <property type="molecule type" value="Genomic_DNA"/>
</dbReference>
<feature type="region of interest" description="Disordered" evidence="10">
    <location>
        <begin position="1"/>
        <end position="25"/>
    </location>
</feature>
<accession>A0A060WP51</accession>
<dbReference type="GO" id="GO:0016055">
    <property type="term" value="P:Wnt signaling pathway"/>
    <property type="evidence" value="ECO:0007669"/>
    <property type="project" value="UniProtKB-KW"/>
</dbReference>
<evidence type="ECO:0000256" key="6">
    <source>
        <dbReference type="ARBA" id="ARBA00022687"/>
    </source>
</evidence>
<organism evidence="11 12">
    <name type="scientific">Oncorhynchus mykiss</name>
    <name type="common">Rainbow trout</name>
    <name type="synonym">Salmo gairdneri</name>
    <dbReference type="NCBI Taxonomy" id="8022"/>
    <lineage>
        <taxon>Eukaryota</taxon>
        <taxon>Metazoa</taxon>
        <taxon>Chordata</taxon>
        <taxon>Craniata</taxon>
        <taxon>Vertebrata</taxon>
        <taxon>Euteleostomi</taxon>
        <taxon>Actinopterygii</taxon>
        <taxon>Neopterygii</taxon>
        <taxon>Teleostei</taxon>
        <taxon>Protacanthopterygii</taxon>
        <taxon>Salmoniformes</taxon>
        <taxon>Salmonidae</taxon>
        <taxon>Salmoninae</taxon>
        <taxon>Oncorhynchus</taxon>
    </lineage>
</organism>
<comment type="subcellular location">
    <subcellularLocation>
        <location evidence="1 9">Secreted</location>
        <location evidence="1 9">Extracellular space</location>
        <location evidence="1 9">Extracellular matrix</location>
    </subcellularLocation>
</comment>
<dbReference type="Proteomes" id="UP000193380">
    <property type="component" value="Unassembled WGS sequence"/>
</dbReference>
<evidence type="ECO:0000256" key="7">
    <source>
        <dbReference type="ARBA" id="ARBA00023157"/>
    </source>
</evidence>
<protein>
    <recommendedName>
        <fullName evidence="9">Protein Wnt</fullName>
    </recommendedName>
</protein>
<evidence type="ECO:0000256" key="1">
    <source>
        <dbReference type="ARBA" id="ARBA00004498"/>
    </source>
</evidence>
<evidence type="ECO:0000256" key="2">
    <source>
        <dbReference type="ARBA" id="ARBA00005683"/>
    </source>
</evidence>
<sequence length="62" mass="6779">MGAMFTDTPMKAKRSRPQASTLMHHHNSELGRKALREALAGGMVCLAPAQSGEVCRCWLPKL</sequence>
<evidence type="ECO:0000313" key="11">
    <source>
        <dbReference type="EMBL" id="CDQ68797.1"/>
    </source>
</evidence>
<dbReference type="InterPro" id="IPR005817">
    <property type="entry name" value="Wnt"/>
</dbReference>
<dbReference type="AlphaFoldDB" id="A0A060WP51"/>
<dbReference type="Pfam" id="PF00110">
    <property type="entry name" value="wnt"/>
    <property type="match status" value="1"/>
</dbReference>
<reference evidence="11" key="2">
    <citation type="submission" date="2014-03" db="EMBL/GenBank/DDBJ databases">
        <authorList>
            <person name="Genoscope - CEA"/>
        </authorList>
    </citation>
    <scope>NUCLEOTIDE SEQUENCE</scope>
</reference>
<comment type="similarity">
    <text evidence="2 9">Belongs to the Wnt family.</text>
</comment>
<dbReference type="PaxDb" id="8022-A0A060WP51"/>
<keyword evidence="7" id="KW-1015">Disulfide bond</keyword>
<keyword evidence="5" id="KW-0272">Extracellular matrix</keyword>
<evidence type="ECO:0000256" key="5">
    <source>
        <dbReference type="ARBA" id="ARBA00022530"/>
    </source>
</evidence>
<gene>
    <name evidence="11" type="ORF">GSONMT00027178001</name>
</gene>
<keyword evidence="8" id="KW-0449">Lipoprotein</keyword>
<comment type="function">
    <text evidence="9">Ligand for members of the frizzled family of seven transmembrane receptors.</text>
</comment>
<evidence type="ECO:0000256" key="9">
    <source>
        <dbReference type="RuleBase" id="RU003500"/>
    </source>
</evidence>
<reference evidence="11" key="1">
    <citation type="journal article" date="2014" name="Nat. Commun.">
        <title>The rainbow trout genome provides novel insights into evolution after whole-genome duplication in vertebrates.</title>
        <authorList>
            <person name="Berthelot C."/>
            <person name="Brunet F."/>
            <person name="Chalopin D."/>
            <person name="Juanchich A."/>
            <person name="Bernard M."/>
            <person name="Noel B."/>
            <person name="Bento P."/>
            <person name="Da Silva C."/>
            <person name="Labadie K."/>
            <person name="Alberti A."/>
            <person name="Aury J.M."/>
            <person name="Louis A."/>
            <person name="Dehais P."/>
            <person name="Bardou P."/>
            <person name="Montfort J."/>
            <person name="Klopp C."/>
            <person name="Cabau C."/>
            <person name="Gaspin C."/>
            <person name="Thorgaard G.H."/>
            <person name="Boussaha M."/>
            <person name="Quillet E."/>
            <person name="Guyomard R."/>
            <person name="Galiana D."/>
            <person name="Bobe J."/>
            <person name="Volff J.N."/>
            <person name="Genet C."/>
            <person name="Wincker P."/>
            <person name="Jaillon O."/>
            <person name="Roest Crollius H."/>
            <person name="Guiguen Y."/>
        </authorList>
    </citation>
    <scope>NUCLEOTIDE SEQUENCE [LARGE SCALE GENOMIC DNA]</scope>
</reference>